<protein>
    <submittedName>
        <fullName evidence="2">E3 ubiquitin-protein ligase parkin</fullName>
    </submittedName>
</protein>
<dbReference type="InterPro" id="IPR047535">
    <property type="entry name" value="RING-HC_RBR_parkin"/>
</dbReference>
<dbReference type="InterPro" id="IPR041170">
    <property type="entry name" value="Znf-RING_14"/>
</dbReference>
<name>A0AAV4EII6_9GAST</name>
<dbReference type="AlphaFoldDB" id="A0AAV4EII6"/>
<dbReference type="InterPro" id="IPR003977">
    <property type="entry name" value="Parkin"/>
</dbReference>
<dbReference type="Pfam" id="PF00240">
    <property type="entry name" value="ubiquitin"/>
    <property type="match status" value="1"/>
</dbReference>
<dbReference type="GO" id="GO:0005739">
    <property type="term" value="C:mitochondrion"/>
    <property type="evidence" value="ECO:0007669"/>
    <property type="project" value="InterPro"/>
</dbReference>
<dbReference type="PRINTS" id="PR01475">
    <property type="entry name" value="PARKIN"/>
</dbReference>
<dbReference type="Pfam" id="PF17976">
    <property type="entry name" value="zf-RING_12"/>
    <property type="match status" value="1"/>
</dbReference>
<evidence type="ECO:0000313" key="2">
    <source>
        <dbReference type="EMBL" id="GFR60793.1"/>
    </source>
</evidence>
<dbReference type="CDD" id="cd16627">
    <property type="entry name" value="RING-HC_RBR_parkin"/>
    <property type="match status" value="1"/>
</dbReference>
<organism evidence="2 3">
    <name type="scientific">Elysia marginata</name>
    <dbReference type="NCBI Taxonomy" id="1093978"/>
    <lineage>
        <taxon>Eukaryota</taxon>
        <taxon>Metazoa</taxon>
        <taxon>Spiralia</taxon>
        <taxon>Lophotrochozoa</taxon>
        <taxon>Mollusca</taxon>
        <taxon>Gastropoda</taxon>
        <taxon>Heterobranchia</taxon>
        <taxon>Euthyneura</taxon>
        <taxon>Panpulmonata</taxon>
        <taxon>Sacoglossa</taxon>
        <taxon>Placobranchoidea</taxon>
        <taxon>Plakobranchidae</taxon>
        <taxon>Elysia</taxon>
    </lineage>
</organism>
<dbReference type="GO" id="GO:0005829">
    <property type="term" value="C:cytosol"/>
    <property type="evidence" value="ECO:0007669"/>
    <property type="project" value="InterPro"/>
</dbReference>
<feature type="domain" description="Ubiquitin-like" evidence="1">
    <location>
        <begin position="24"/>
        <end position="99"/>
    </location>
</feature>
<dbReference type="SMART" id="SM00213">
    <property type="entry name" value="UBQ"/>
    <property type="match status" value="1"/>
</dbReference>
<keyword evidence="3" id="KW-1185">Reference proteome</keyword>
<dbReference type="EMBL" id="BMAT01010793">
    <property type="protein sequence ID" value="GFR60793.1"/>
    <property type="molecule type" value="Genomic_DNA"/>
</dbReference>
<dbReference type="InterPro" id="IPR000626">
    <property type="entry name" value="Ubiquitin-like_dom"/>
</dbReference>
<dbReference type="InterPro" id="IPR029071">
    <property type="entry name" value="Ubiquitin-like_domsf"/>
</dbReference>
<proteinExistence type="predicted"/>
<dbReference type="Proteomes" id="UP000762676">
    <property type="component" value="Unassembled WGS sequence"/>
</dbReference>
<sequence length="380" mass="42338">MASNAASNQGLAATLDSDCNSFNISLAVKFSPQRSYVIEISSRDSVKVLKSIVAQKAGLFPEDIHLVLVGQQLQDTDSLQVHGIDSYTTVHAFCRPNGNNLEASVKTVQDVDNLRYHGSHNQPSAEKDYSECPQNESLDANRRQDVPYHGSPTRRQQGYNRFFVYCKLCDGIRPAKLRLVCRECCNGAFLVDRGPCNWQDISSSTTITGRCTAKNCNCVTPRFYLRCFESHEGDLDGTAVVLKHINMNRRRVECIACGDVESHVLIFPCALGHVICLACFRQYCSVCLSERRFTEHETHGYTLPCPAGCLESYIEESHHFLLLGFDTGHGDFEAACTLRLLADIEENFPNTFSQCDVEGQVAPNLEILSLGKQQLARQKP</sequence>
<dbReference type="Gene3D" id="3.10.20.90">
    <property type="entry name" value="Phosphatidylinositol 3-kinase Catalytic Subunit, Chain A, domain 1"/>
    <property type="match status" value="1"/>
</dbReference>
<dbReference type="InterPro" id="IPR041565">
    <property type="entry name" value="Parkin_Znf-RING"/>
</dbReference>
<dbReference type="CDD" id="cd17039">
    <property type="entry name" value="Ubl_ubiquitin_like"/>
    <property type="match status" value="1"/>
</dbReference>
<dbReference type="PROSITE" id="PS50053">
    <property type="entry name" value="UBIQUITIN_2"/>
    <property type="match status" value="1"/>
</dbReference>
<dbReference type="SUPFAM" id="SSF54236">
    <property type="entry name" value="Ubiquitin-like"/>
    <property type="match status" value="1"/>
</dbReference>
<evidence type="ECO:0000313" key="3">
    <source>
        <dbReference type="Proteomes" id="UP000762676"/>
    </source>
</evidence>
<reference evidence="2 3" key="1">
    <citation type="journal article" date="2021" name="Elife">
        <title>Chloroplast acquisition without the gene transfer in kleptoplastic sea slugs, Plakobranchus ocellatus.</title>
        <authorList>
            <person name="Maeda T."/>
            <person name="Takahashi S."/>
            <person name="Yoshida T."/>
            <person name="Shimamura S."/>
            <person name="Takaki Y."/>
            <person name="Nagai Y."/>
            <person name="Toyoda A."/>
            <person name="Suzuki Y."/>
            <person name="Arimoto A."/>
            <person name="Ishii H."/>
            <person name="Satoh N."/>
            <person name="Nishiyama T."/>
            <person name="Hasebe M."/>
            <person name="Maruyama T."/>
            <person name="Minagawa J."/>
            <person name="Obokata J."/>
            <person name="Shigenobu S."/>
        </authorList>
    </citation>
    <scope>NUCLEOTIDE SEQUENCE [LARGE SCALE GENOMIC DNA]</scope>
</reference>
<dbReference type="Pfam" id="PF17978">
    <property type="entry name" value="zf-RING_14"/>
    <property type="match status" value="1"/>
</dbReference>
<evidence type="ECO:0000259" key="1">
    <source>
        <dbReference type="PROSITE" id="PS50053"/>
    </source>
</evidence>
<gene>
    <name evidence="2" type="ORF">ElyMa_005415200</name>
</gene>
<accession>A0AAV4EII6</accession>
<dbReference type="GO" id="GO:0004842">
    <property type="term" value="F:ubiquitin-protein transferase activity"/>
    <property type="evidence" value="ECO:0007669"/>
    <property type="project" value="InterPro"/>
</dbReference>
<comment type="caution">
    <text evidence="2">The sequence shown here is derived from an EMBL/GenBank/DDBJ whole genome shotgun (WGS) entry which is preliminary data.</text>
</comment>
<dbReference type="CDD" id="cd21382">
    <property type="entry name" value="RING0_parkin"/>
    <property type="match status" value="1"/>
</dbReference>